<dbReference type="SUPFAM" id="SSF51182">
    <property type="entry name" value="RmlC-like cupins"/>
    <property type="match status" value="1"/>
</dbReference>
<comment type="caution">
    <text evidence="1">The sequence shown here is derived from an EMBL/GenBank/DDBJ whole genome shotgun (WGS) entry which is preliminary data.</text>
</comment>
<evidence type="ECO:0000313" key="1">
    <source>
        <dbReference type="EMBL" id="RJX69130.1"/>
    </source>
</evidence>
<dbReference type="InterPro" id="IPR011051">
    <property type="entry name" value="RmlC_Cupin_sf"/>
</dbReference>
<reference evidence="1 2" key="1">
    <citation type="submission" date="2018-09" db="EMBL/GenBank/DDBJ databases">
        <title>Altererythrobacter sp.Ery1 and Ery12, the genome sequencing of novel strains in genus Alterythrobacter.</title>
        <authorList>
            <person name="Cheng H."/>
            <person name="Wu Y.-H."/>
            <person name="Fang C."/>
            <person name="Xu X.-W."/>
        </authorList>
    </citation>
    <scope>NUCLEOTIDE SEQUENCE [LARGE SCALE GENOMIC DNA]</scope>
    <source>
        <strain evidence="1 2">Ery12</strain>
    </source>
</reference>
<dbReference type="RefSeq" id="WP_120107491.1">
    <property type="nucleotide sequence ID" value="NZ_RAHJ01000014.1"/>
</dbReference>
<keyword evidence="2" id="KW-1185">Reference proteome</keyword>
<gene>
    <name evidence="1" type="ORF">D6858_04320</name>
</gene>
<dbReference type="EMBL" id="RAHJ01000014">
    <property type="protein sequence ID" value="RJX69130.1"/>
    <property type="molecule type" value="Genomic_DNA"/>
</dbReference>
<dbReference type="Proteomes" id="UP000284322">
    <property type="component" value="Unassembled WGS sequence"/>
</dbReference>
<dbReference type="AlphaFoldDB" id="A0A419R441"/>
<accession>A0A419R441</accession>
<dbReference type="OrthoDB" id="512358at2"/>
<proteinExistence type="predicted"/>
<evidence type="ECO:0000313" key="2">
    <source>
        <dbReference type="Proteomes" id="UP000284322"/>
    </source>
</evidence>
<protein>
    <submittedName>
        <fullName evidence="1">Cupin domain-containing protein</fullName>
    </submittedName>
</protein>
<dbReference type="Gene3D" id="2.60.120.10">
    <property type="entry name" value="Jelly Rolls"/>
    <property type="match status" value="1"/>
</dbReference>
<dbReference type="InterPro" id="IPR014710">
    <property type="entry name" value="RmlC-like_jellyroll"/>
</dbReference>
<name>A0A419R441_9SPHN</name>
<sequence>MAGIPIERFPIHLGLSASAGQEPEFTGDLSWYEAYGVRHAADGAEGRLVTVHSFSSDWNMWEMHPHGDEVVLCLEGEMALHQERPDGTDDTATIAAGEYVINPAGTWHTADIACHAKALFITAGEGTRHRPR</sequence>
<organism evidence="1 2">
    <name type="scientific">Tsuneonella suprasediminis</name>
    <dbReference type="NCBI Taxonomy" id="2306996"/>
    <lineage>
        <taxon>Bacteria</taxon>
        <taxon>Pseudomonadati</taxon>
        <taxon>Pseudomonadota</taxon>
        <taxon>Alphaproteobacteria</taxon>
        <taxon>Sphingomonadales</taxon>
        <taxon>Erythrobacteraceae</taxon>
        <taxon>Tsuneonella</taxon>
    </lineage>
</organism>